<dbReference type="Proteomes" id="UP000308917">
    <property type="component" value="Unassembled WGS sequence"/>
</dbReference>
<proteinExistence type="predicted"/>
<gene>
    <name evidence="1" type="ORF">E9531_14350</name>
</gene>
<reference evidence="1 2" key="1">
    <citation type="journal article" date="2015" name="Antonie Van Leeuwenhoek">
        <title>Lampropedia puyangensis sp. nov., isolated from symptomatic bark of Populus ? euramericana canker and emended description of Lampropedia hyalina (Ehrenberg 1832) Lee et al. 2004.</title>
        <authorList>
            <person name="Li Y."/>
            <person name="Wang T."/>
            <person name="Piao C.G."/>
            <person name="Wang L.F."/>
            <person name="Tian G.Z."/>
            <person name="Zhu T.H."/>
            <person name="Guo M.W."/>
        </authorList>
    </citation>
    <scope>NUCLEOTIDE SEQUENCE [LARGE SCALE GENOMIC DNA]</scope>
    <source>
        <strain evidence="1 2">2-bin</strain>
    </source>
</reference>
<dbReference type="RefSeq" id="WP_136574465.1">
    <property type="nucleotide sequence ID" value="NZ_STFG01000021.1"/>
</dbReference>
<protein>
    <submittedName>
        <fullName evidence="1">Uncharacterized protein</fullName>
    </submittedName>
</protein>
<organism evidence="1 2">
    <name type="scientific">Lampropedia puyangensis</name>
    <dbReference type="NCBI Taxonomy" id="1330072"/>
    <lineage>
        <taxon>Bacteria</taxon>
        <taxon>Pseudomonadati</taxon>
        <taxon>Pseudomonadota</taxon>
        <taxon>Betaproteobacteria</taxon>
        <taxon>Burkholderiales</taxon>
        <taxon>Comamonadaceae</taxon>
        <taxon>Lampropedia</taxon>
    </lineage>
</organism>
<dbReference type="AlphaFoldDB" id="A0A4S8EXN0"/>
<evidence type="ECO:0000313" key="1">
    <source>
        <dbReference type="EMBL" id="THT98393.1"/>
    </source>
</evidence>
<keyword evidence="2" id="KW-1185">Reference proteome</keyword>
<comment type="caution">
    <text evidence="1">The sequence shown here is derived from an EMBL/GenBank/DDBJ whole genome shotgun (WGS) entry which is preliminary data.</text>
</comment>
<name>A0A4S8EXN0_9BURK</name>
<feature type="non-terminal residue" evidence="1">
    <location>
        <position position="290"/>
    </location>
</feature>
<accession>A0A4S8EXN0</accession>
<sequence>MRIFSYLNKSFQYTFVNKSALKTSRKLLGICSAGLLGLVTLVMPLSATAQNNVLFVSSNETSNLGWNGYVTNARDAFSSVAPTGTFVNRTGGLSSTTSLASDIASAKLLVLTTVCSNTNPDRWDEVQAALMTRPDLMVVSFVDGSTVGQCPAHLERFTTAINSIKPSSWGTITATPTTGNITANLNPQSLYASTFQGVLSTIEGQYWGRMSSVPSDYALYTRATITSPIPATTDDAYGLFIPQAASNGGNGACLFFVADASQFSTTIGIQPTQSNNIGKAFYAAATDPAG</sequence>
<dbReference type="OrthoDB" id="8798849at2"/>
<dbReference type="EMBL" id="STFG01000021">
    <property type="protein sequence ID" value="THT98393.1"/>
    <property type="molecule type" value="Genomic_DNA"/>
</dbReference>
<evidence type="ECO:0000313" key="2">
    <source>
        <dbReference type="Proteomes" id="UP000308917"/>
    </source>
</evidence>